<dbReference type="EMBL" id="JACGWN010000006">
    <property type="protein sequence ID" value="KAL0446580.1"/>
    <property type="molecule type" value="Genomic_DNA"/>
</dbReference>
<sequence length="111" mass="12434">MAAAITGVGVSCPSKLSQTAVGRRQKRCASVARMTLVEEKKKTYTLKKSEEAFNAAKVFVIITSLTDRLVLIVLSNHMREKFMLSPFDFLDFLVLNWLWGSELIILLVEIG</sequence>
<organism evidence="1">
    <name type="scientific">Sesamum latifolium</name>
    <dbReference type="NCBI Taxonomy" id="2727402"/>
    <lineage>
        <taxon>Eukaryota</taxon>
        <taxon>Viridiplantae</taxon>
        <taxon>Streptophyta</taxon>
        <taxon>Embryophyta</taxon>
        <taxon>Tracheophyta</taxon>
        <taxon>Spermatophyta</taxon>
        <taxon>Magnoliopsida</taxon>
        <taxon>eudicotyledons</taxon>
        <taxon>Gunneridae</taxon>
        <taxon>Pentapetalae</taxon>
        <taxon>asterids</taxon>
        <taxon>lamiids</taxon>
        <taxon>Lamiales</taxon>
        <taxon>Pedaliaceae</taxon>
        <taxon>Sesamum</taxon>
    </lineage>
</organism>
<accession>A0AAW2X2U3</accession>
<comment type="caution">
    <text evidence="1">The sequence shown here is derived from an EMBL/GenBank/DDBJ whole genome shotgun (WGS) entry which is preliminary data.</text>
</comment>
<reference evidence="1" key="2">
    <citation type="journal article" date="2024" name="Plant">
        <title>Genomic evolution and insights into agronomic trait innovations of Sesamum species.</title>
        <authorList>
            <person name="Miao H."/>
            <person name="Wang L."/>
            <person name="Qu L."/>
            <person name="Liu H."/>
            <person name="Sun Y."/>
            <person name="Le M."/>
            <person name="Wang Q."/>
            <person name="Wei S."/>
            <person name="Zheng Y."/>
            <person name="Lin W."/>
            <person name="Duan Y."/>
            <person name="Cao H."/>
            <person name="Xiong S."/>
            <person name="Wang X."/>
            <person name="Wei L."/>
            <person name="Li C."/>
            <person name="Ma Q."/>
            <person name="Ju M."/>
            <person name="Zhao R."/>
            <person name="Li G."/>
            <person name="Mu C."/>
            <person name="Tian Q."/>
            <person name="Mei H."/>
            <person name="Zhang T."/>
            <person name="Gao T."/>
            <person name="Zhang H."/>
        </authorList>
    </citation>
    <scope>NUCLEOTIDE SEQUENCE</scope>
    <source>
        <strain evidence="1">KEN1</strain>
    </source>
</reference>
<proteinExistence type="predicted"/>
<reference evidence="1" key="1">
    <citation type="submission" date="2020-06" db="EMBL/GenBank/DDBJ databases">
        <authorList>
            <person name="Li T."/>
            <person name="Hu X."/>
            <person name="Zhang T."/>
            <person name="Song X."/>
            <person name="Zhang H."/>
            <person name="Dai N."/>
            <person name="Sheng W."/>
            <person name="Hou X."/>
            <person name="Wei L."/>
        </authorList>
    </citation>
    <scope>NUCLEOTIDE SEQUENCE</scope>
    <source>
        <strain evidence="1">KEN1</strain>
        <tissue evidence="1">Leaf</tissue>
    </source>
</reference>
<dbReference type="AlphaFoldDB" id="A0AAW2X2U3"/>
<protein>
    <submittedName>
        <fullName evidence="1">Uncharacterized protein</fullName>
    </submittedName>
</protein>
<name>A0AAW2X2U3_9LAMI</name>
<evidence type="ECO:0000313" key="1">
    <source>
        <dbReference type="EMBL" id="KAL0446580.1"/>
    </source>
</evidence>
<gene>
    <name evidence="1" type="ORF">Slati_1785900</name>
</gene>